<dbReference type="Pfam" id="PF00085">
    <property type="entry name" value="Thioredoxin"/>
    <property type="match status" value="1"/>
</dbReference>
<accession>A0AAJ6BLK2</accession>
<evidence type="ECO:0000313" key="3">
    <source>
        <dbReference type="Proteomes" id="UP001218362"/>
    </source>
</evidence>
<dbReference type="PANTHER" id="PTHR45672:SF11">
    <property type="entry name" value="PROTEIN DISULFIDE-ISOMERASE C17H9.14C"/>
    <property type="match status" value="1"/>
</dbReference>
<dbReference type="PROSITE" id="PS51352">
    <property type="entry name" value="THIOREDOXIN_2"/>
    <property type="match status" value="1"/>
</dbReference>
<dbReference type="GO" id="GO:0003756">
    <property type="term" value="F:protein disulfide isomerase activity"/>
    <property type="evidence" value="ECO:0007669"/>
    <property type="project" value="TreeGrafter"/>
</dbReference>
<dbReference type="InterPro" id="IPR036249">
    <property type="entry name" value="Thioredoxin-like_sf"/>
</dbReference>
<dbReference type="PANTHER" id="PTHR45672">
    <property type="entry name" value="PROTEIN DISULFIDE-ISOMERASE C17H9.14C-RELATED"/>
    <property type="match status" value="1"/>
</dbReference>
<dbReference type="InterPro" id="IPR051063">
    <property type="entry name" value="PDI"/>
</dbReference>
<dbReference type="KEGG" id="acob:P0Y56_08755"/>
<feature type="domain" description="Thioredoxin" evidence="1">
    <location>
        <begin position="33"/>
        <end position="181"/>
    </location>
</feature>
<dbReference type="Gene3D" id="3.40.30.10">
    <property type="entry name" value="Glutaredoxin"/>
    <property type="match status" value="1"/>
</dbReference>
<dbReference type="GO" id="GO:0006457">
    <property type="term" value="P:protein folding"/>
    <property type="evidence" value="ECO:0007669"/>
    <property type="project" value="TreeGrafter"/>
</dbReference>
<reference evidence="2" key="1">
    <citation type="submission" date="2023-03" db="EMBL/GenBank/DDBJ databases">
        <title>Andean soil-derived lignocellulolytic bacterial consortium as a source of novel taxa and putative plastic-active enzymes.</title>
        <authorList>
            <person name="Diaz-Garcia L."/>
            <person name="Chuvochina M."/>
            <person name="Feuerriegel G."/>
            <person name="Bunk B."/>
            <person name="Sproer C."/>
            <person name="Streit W.R."/>
            <person name="Rodriguez L.M."/>
            <person name="Overmann J."/>
            <person name="Jimenez D.J."/>
        </authorList>
    </citation>
    <scope>NUCLEOTIDE SEQUENCE</scope>
    <source>
        <strain evidence="2">MAG 26</strain>
    </source>
</reference>
<dbReference type="Proteomes" id="UP001218362">
    <property type="component" value="Chromosome"/>
</dbReference>
<proteinExistence type="predicted"/>
<name>A0AAJ6BLK2_9SPHN</name>
<dbReference type="EMBL" id="CP119316">
    <property type="protein sequence ID" value="WEK45127.1"/>
    <property type="molecule type" value="Genomic_DNA"/>
</dbReference>
<organism evidence="2 3">
    <name type="scientific">Candidatus Andeanibacterium colombiense</name>
    <dbReference type="NCBI Taxonomy" id="3121345"/>
    <lineage>
        <taxon>Bacteria</taxon>
        <taxon>Pseudomonadati</taxon>
        <taxon>Pseudomonadota</taxon>
        <taxon>Alphaproteobacteria</taxon>
        <taxon>Sphingomonadales</taxon>
        <taxon>Sphingomonadaceae</taxon>
        <taxon>Candidatus Andeanibacterium</taxon>
    </lineage>
</organism>
<protein>
    <submittedName>
        <fullName evidence="2">Protein disulfide isomerase family protein</fullName>
    </submittedName>
</protein>
<dbReference type="InterPro" id="IPR013766">
    <property type="entry name" value="Thioredoxin_domain"/>
</dbReference>
<dbReference type="AlphaFoldDB" id="A0AAJ6BLK2"/>
<keyword evidence="2" id="KW-0413">Isomerase</keyword>
<evidence type="ECO:0000259" key="1">
    <source>
        <dbReference type="PROSITE" id="PS51352"/>
    </source>
</evidence>
<dbReference type="SUPFAM" id="SSF52833">
    <property type="entry name" value="Thioredoxin-like"/>
    <property type="match status" value="1"/>
</dbReference>
<dbReference type="CDD" id="cd02961">
    <property type="entry name" value="PDI_a_family"/>
    <property type="match status" value="1"/>
</dbReference>
<evidence type="ECO:0000313" key="2">
    <source>
        <dbReference type="EMBL" id="WEK45127.1"/>
    </source>
</evidence>
<sequence length="181" mass="19805">MTDAPLPSQYFAGLSAQQTGEIETLTAELAAERSVGLAAVAAARAKAEGGLEGLSEEERAAFQPFLTAYQRWSFAAITPAMVKLSDANFEELALDPERMMLVQFSTSWCGPCHRAAPVLNELAERGARVGKLDCEVAVDTARRFAIASYPTFVLYVKGKMKAIYRGPRTVEDFEAWLSEFE</sequence>
<gene>
    <name evidence="2" type="ORF">P0Y56_08755</name>
</gene>